<dbReference type="RefSeq" id="WP_317832975.1">
    <property type="nucleotide sequence ID" value="NZ_CP136920.1"/>
</dbReference>
<dbReference type="CDD" id="cd13900">
    <property type="entry name" value="CuRO_3_Tth-MCO_like"/>
    <property type="match status" value="1"/>
</dbReference>
<dbReference type="GO" id="GO:0016491">
    <property type="term" value="F:oxidoreductase activity"/>
    <property type="evidence" value="ECO:0007669"/>
    <property type="project" value="UniProtKB-KW"/>
</dbReference>
<keyword evidence="3" id="KW-0732">Signal</keyword>
<keyword evidence="2" id="KW-0560">Oxidoreductase</keyword>
<feature type="domain" description="Plastocyanin-like" evidence="4">
    <location>
        <begin position="275"/>
        <end position="377"/>
    </location>
</feature>
<dbReference type="InterPro" id="IPR011706">
    <property type="entry name" value="Cu-oxidase_C"/>
</dbReference>
<feature type="domain" description="Plastocyanin-like" evidence="5">
    <location>
        <begin position="428"/>
        <end position="537"/>
    </location>
</feature>
<dbReference type="CDD" id="cd13853">
    <property type="entry name" value="CuRO_1_Tth-MCO_like"/>
    <property type="match status" value="1"/>
</dbReference>
<dbReference type="Gene3D" id="2.60.40.420">
    <property type="entry name" value="Cupredoxins - blue copper proteins"/>
    <property type="match status" value="3"/>
</dbReference>
<dbReference type="Proteomes" id="UP001304300">
    <property type="component" value="Chromosome"/>
</dbReference>
<dbReference type="AlphaFoldDB" id="A0AAQ3LBB5"/>
<reference evidence="7 8" key="1">
    <citation type="submission" date="2023-10" db="EMBL/GenBank/DDBJ databases">
        <title>Rubellicoccus peritrichatus gen. nov., sp. nov., isolated from an algae of coral reef tank.</title>
        <authorList>
            <person name="Luo J."/>
        </authorList>
    </citation>
    <scope>NUCLEOTIDE SEQUENCE [LARGE SCALE GENOMIC DNA]</scope>
    <source>
        <strain evidence="7 8">CR14</strain>
    </source>
</reference>
<gene>
    <name evidence="7" type="ORF">RZN69_19325</name>
</gene>
<dbReference type="InterPro" id="IPR045087">
    <property type="entry name" value="Cu-oxidase_fam"/>
</dbReference>
<dbReference type="InterPro" id="IPR001117">
    <property type="entry name" value="Cu-oxidase_2nd"/>
</dbReference>
<evidence type="ECO:0000256" key="3">
    <source>
        <dbReference type="SAM" id="SignalP"/>
    </source>
</evidence>
<dbReference type="Pfam" id="PF07732">
    <property type="entry name" value="Cu-oxidase_3"/>
    <property type="match status" value="2"/>
</dbReference>
<evidence type="ECO:0000313" key="7">
    <source>
        <dbReference type="EMBL" id="WOO40780.1"/>
    </source>
</evidence>
<dbReference type="PANTHER" id="PTHR11709">
    <property type="entry name" value="MULTI-COPPER OXIDASE"/>
    <property type="match status" value="1"/>
</dbReference>
<name>A0AAQ3LBB5_9BACT</name>
<evidence type="ECO:0000256" key="2">
    <source>
        <dbReference type="ARBA" id="ARBA00023002"/>
    </source>
</evidence>
<dbReference type="InterPro" id="IPR002355">
    <property type="entry name" value="Cu_oxidase_Cu_BS"/>
</dbReference>
<dbReference type="InterPro" id="IPR011707">
    <property type="entry name" value="Cu-oxidase-like_N"/>
</dbReference>
<keyword evidence="8" id="KW-1185">Reference proteome</keyword>
<evidence type="ECO:0000313" key="8">
    <source>
        <dbReference type="Proteomes" id="UP001304300"/>
    </source>
</evidence>
<sequence length="652" mass="73172">MNGFRGCCVTSFIVALSLPLALPCYATDSINVFVEAFEELKQPAEFHSADGMLKVGHLLEETWHLLGDGTSDVESEFMFIRGPTYNATIPGPTLRVKAGDTLIVRTENNLPANTDDLITLFGVDLEFCTPLQKQKIENGDLAALIEAASLDYDYNFPHQINTYNLHTHGLHVSPAYKADQVLQGIAPGEAFTNIISIPEDHAPGLYFYHSHNHGAIWAQYRSGLAGTIIVEGAIDEIPEIAAAKDVLLFYQQIEADQYFTTNDPDTEATQIGQIFPTCKVGRTINGQINPIIRIQPGEVQRWRIVNASRDDQLPIECDGVDFYVIAYDGIPIDEPVLMEQLYMASANRIEVLAKAREAGTYSLTKLAAGPVAEQTIATVIVEGEKLNMGIPNELIELSPIYDPIEADEVTGYRDLLYSVSVNPGSLPDFLINGKLFDPTRVDQSLTLNEVDEWVLTGAGHPHHVHTNDMYMVDIEGTYLDGRNARDLYPTLPLWLDTVMIPTNGSVTLRSRYKKYTGAFVLHCHLIQHEDLGMMQLVEILPPMGSYYLGVSQYDDSGDDYSFQWFGDFNVSQLPWIYHYQLGWMYPGGTGAEDDDFWLYGASLDLEWLWTNSVTFPILWSDEKASWLYYLEGINTNYFYDLNENEWFEVAIN</sequence>
<proteinExistence type="predicted"/>
<dbReference type="PANTHER" id="PTHR11709:SF518">
    <property type="entry name" value="MULTICOPPER OXIDASE"/>
    <property type="match status" value="1"/>
</dbReference>
<dbReference type="Pfam" id="PF07731">
    <property type="entry name" value="Cu-oxidase_2"/>
    <property type="match status" value="1"/>
</dbReference>
<dbReference type="SUPFAM" id="SSF49503">
    <property type="entry name" value="Cupredoxins"/>
    <property type="match status" value="3"/>
</dbReference>
<evidence type="ECO:0000256" key="1">
    <source>
        <dbReference type="ARBA" id="ARBA00022723"/>
    </source>
</evidence>
<feature type="chain" id="PRO_5043042696" evidence="3">
    <location>
        <begin position="27"/>
        <end position="652"/>
    </location>
</feature>
<organism evidence="7 8">
    <name type="scientific">Rubellicoccus peritrichatus</name>
    <dbReference type="NCBI Taxonomy" id="3080537"/>
    <lineage>
        <taxon>Bacteria</taxon>
        <taxon>Pseudomonadati</taxon>
        <taxon>Verrucomicrobiota</taxon>
        <taxon>Opitutia</taxon>
        <taxon>Puniceicoccales</taxon>
        <taxon>Cerasicoccaceae</taxon>
        <taxon>Rubellicoccus</taxon>
    </lineage>
</organism>
<dbReference type="InterPro" id="IPR008972">
    <property type="entry name" value="Cupredoxin"/>
</dbReference>
<feature type="signal peptide" evidence="3">
    <location>
        <begin position="1"/>
        <end position="26"/>
    </location>
</feature>
<dbReference type="Pfam" id="PF00394">
    <property type="entry name" value="Cu-oxidase"/>
    <property type="match status" value="1"/>
</dbReference>
<feature type="domain" description="Plastocyanin-like" evidence="6">
    <location>
        <begin position="162"/>
        <end position="232"/>
    </location>
</feature>
<dbReference type="GO" id="GO:0005507">
    <property type="term" value="F:copper ion binding"/>
    <property type="evidence" value="ECO:0007669"/>
    <property type="project" value="InterPro"/>
</dbReference>
<keyword evidence="1" id="KW-0479">Metal-binding</keyword>
<dbReference type="EMBL" id="CP136920">
    <property type="protein sequence ID" value="WOO40780.1"/>
    <property type="molecule type" value="Genomic_DNA"/>
</dbReference>
<evidence type="ECO:0000259" key="4">
    <source>
        <dbReference type="Pfam" id="PF00394"/>
    </source>
</evidence>
<accession>A0AAQ3LBB5</accession>
<dbReference type="KEGG" id="puo:RZN69_19325"/>
<feature type="domain" description="Plastocyanin-like" evidence="6">
    <location>
        <begin position="84"/>
        <end position="114"/>
    </location>
</feature>
<protein>
    <submittedName>
        <fullName evidence="7">Multicopper oxidase domain-containing protein</fullName>
    </submittedName>
</protein>
<evidence type="ECO:0000259" key="5">
    <source>
        <dbReference type="Pfam" id="PF07731"/>
    </source>
</evidence>
<evidence type="ECO:0000259" key="6">
    <source>
        <dbReference type="Pfam" id="PF07732"/>
    </source>
</evidence>
<dbReference type="PROSITE" id="PS00080">
    <property type="entry name" value="MULTICOPPER_OXIDASE2"/>
    <property type="match status" value="1"/>
</dbReference>